<protein>
    <submittedName>
        <fullName evidence="1">Uncharacterized protein</fullName>
    </submittedName>
</protein>
<organism evidence="1">
    <name type="scientific">uncultured Arthrobacter sp</name>
    <dbReference type="NCBI Taxonomy" id="114050"/>
    <lineage>
        <taxon>Bacteria</taxon>
        <taxon>Bacillati</taxon>
        <taxon>Actinomycetota</taxon>
        <taxon>Actinomycetes</taxon>
        <taxon>Micrococcales</taxon>
        <taxon>Micrococcaceae</taxon>
        <taxon>Arthrobacter</taxon>
        <taxon>environmental samples</taxon>
    </lineage>
</organism>
<accession>A0A6J4I743</accession>
<dbReference type="EMBL" id="CADCTE010000099">
    <property type="protein sequence ID" value="CAA9242867.1"/>
    <property type="molecule type" value="Genomic_DNA"/>
</dbReference>
<reference evidence="1" key="1">
    <citation type="submission" date="2020-02" db="EMBL/GenBank/DDBJ databases">
        <authorList>
            <person name="Meier V. D."/>
        </authorList>
    </citation>
    <scope>NUCLEOTIDE SEQUENCE</scope>
    <source>
        <strain evidence="1">AVDCRST_MAG83</strain>
    </source>
</reference>
<name>A0A6J4I743_9MICC</name>
<dbReference type="RefSeq" id="WP_294567638.1">
    <property type="nucleotide sequence ID" value="NZ_CADCTE010000099.1"/>
</dbReference>
<evidence type="ECO:0000313" key="1">
    <source>
        <dbReference type="EMBL" id="CAA9242867.1"/>
    </source>
</evidence>
<proteinExistence type="predicted"/>
<dbReference type="AlphaFoldDB" id="A0A6J4I743"/>
<sequence>MRSTLIILHAPGYAPRFDLDTIETAEGTGADSIGWSEAYRMADELARRPDYLIRMGNTRTHTRVVPSPRGDAGDNPISFRKGRQTRLVRAVRATGPGEPRKYAPERWVYAVTYRWSGEWVTHVHAHPSPLFVGRGPWLRVMHATLREVRQAKRRGEHVVLTGDLQTRKRFLKVMLRAAGLRIWNEHVDYLCHTRGLKFAGREVLKVEGIDHPWLLAHLERV</sequence>
<gene>
    <name evidence="1" type="ORF">AVDCRST_MAG83-1736</name>
</gene>